<keyword evidence="1" id="KW-1133">Transmembrane helix</keyword>
<keyword evidence="1" id="KW-0472">Membrane</keyword>
<sequence length="183" mass="19388">MEQLFWACLAGGVMFAVVTVIFGDLISNAVDGVLDFLSVDQLRKIRPMVVVSAITAFGGAGLLLLHYTQLPAALDVALGAAAGIAVGALVYVVYVRPMENSENSTGFSIRELAGRIGEVLVPVPPKGYGEVMVKIGHSHTNQIAASFDGDTLEAGARVVIVEVREDTLFVSRLDKDTGLRDSQ</sequence>
<evidence type="ECO:0000313" key="3">
    <source>
        <dbReference type="EMBL" id="MFB9752280.1"/>
    </source>
</evidence>
<dbReference type="Pfam" id="PF25842">
    <property type="entry name" value="NfeD_TM"/>
    <property type="match status" value="1"/>
</dbReference>
<evidence type="ECO:0000259" key="2">
    <source>
        <dbReference type="Pfam" id="PF25842"/>
    </source>
</evidence>
<dbReference type="InterPro" id="IPR058653">
    <property type="entry name" value="NfeD2_TM"/>
</dbReference>
<dbReference type="RefSeq" id="WP_344911210.1">
    <property type="nucleotide sequence ID" value="NZ_BAAAYO010000010.1"/>
</dbReference>
<evidence type="ECO:0000256" key="1">
    <source>
        <dbReference type="SAM" id="Phobius"/>
    </source>
</evidence>
<dbReference type="EMBL" id="JBHMAG010000009">
    <property type="protein sequence ID" value="MFB9752280.1"/>
    <property type="molecule type" value="Genomic_DNA"/>
</dbReference>
<keyword evidence="1" id="KW-0812">Transmembrane</keyword>
<proteinExistence type="predicted"/>
<name>A0ABV5VVD8_9BACL</name>
<feature type="domain" description="Membrane protein NfeD2 N-terminal transmembrane" evidence="2">
    <location>
        <begin position="1"/>
        <end position="103"/>
    </location>
</feature>
<feature type="transmembrane region" description="Helical" evidence="1">
    <location>
        <begin position="48"/>
        <end position="67"/>
    </location>
</feature>
<dbReference type="InterPro" id="IPR012340">
    <property type="entry name" value="NA-bd_OB-fold"/>
</dbReference>
<comment type="caution">
    <text evidence="3">The sequence shown here is derived from an EMBL/GenBank/DDBJ whole genome shotgun (WGS) entry which is preliminary data.</text>
</comment>
<protein>
    <submittedName>
        <fullName evidence="3">NfeD family protein</fullName>
    </submittedName>
</protein>
<organism evidence="3 4">
    <name type="scientific">Paenibacillus hodogayensis</name>
    <dbReference type="NCBI Taxonomy" id="279208"/>
    <lineage>
        <taxon>Bacteria</taxon>
        <taxon>Bacillati</taxon>
        <taxon>Bacillota</taxon>
        <taxon>Bacilli</taxon>
        <taxon>Bacillales</taxon>
        <taxon>Paenibacillaceae</taxon>
        <taxon>Paenibacillus</taxon>
    </lineage>
</organism>
<feature type="transmembrane region" description="Helical" evidence="1">
    <location>
        <begin position="73"/>
        <end position="94"/>
    </location>
</feature>
<keyword evidence="4" id="KW-1185">Reference proteome</keyword>
<evidence type="ECO:0000313" key="4">
    <source>
        <dbReference type="Proteomes" id="UP001589619"/>
    </source>
</evidence>
<dbReference type="Gene3D" id="2.40.50.140">
    <property type="entry name" value="Nucleic acid-binding proteins"/>
    <property type="match status" value="1"/>
</dbReference>
<feature type="transmembrane region" description="Helical" evidence="1">
    <location>
        <begin position="6"/>
        <end position="27"/>
    </location>
</feature>
<reference evidence="3 4" key="1">
    <citation type="submission" date="2024-09" db="EMBL/GenBank/DDBJ databases">
        <authorList>
            <person name="Sun Q."/>
            <person name="Mori K."/>
        </authorList>
    </citation>
    <scope>NUCLEOTIDE SEQUENCE [LARGE SCALE GENOMIC DNA]</scope>
    <source>
        <strain evidence="3 4">JCM 12520</strain>
    </source>
</reference>
<accession>A0ABV5VVD8</accession>
<gene>
    <name evidence="3" type="ORF">ACFFNY_12000</name>
</gene>
<dbReference type="Proteomes" id="UP001589619">
    <property type="component" value="Unassembled WGS sequence"/>
</dbReference>